<accession>A0A1F5Z099</accession>
<organism evidence="2 3">
    <name type="scientific">Candidatus Gottesmanbacteria bacterium RIFCSPHIGHO2_01_FULL_42_12</name>
    <dbReference type="NCBI Taxonomy" id="1798377"/>
    <lineage>
        <taxon>Bacteria</taxon>
        <taxon>Candidatus Gottesmaniibacteriota</taxon>
    </lineage>
</organism>
<dbReference type="AlphaFoldDB" id="A0A1F5Z099"/>
<evidence type="ECO:0000313" key="3">
    <source>
        <dbReference type="Proteomes" id="UP000178681"/>
    </source>
</evidence>
<gene>
    <name evidence="2" type="ORF">A2872_02665</name>
</gene>
<reference evidence="2 3" key="1">
    <citation type="journal article" date="2016" name="Nat. Commun.">
        <title>Thousands of microbial genomes shed light on interconnected biogeochemical processes in an aquifer system.</title>
        <authorList>
            <person name="Anantharaman K."/>
            <person name="Brown C.T."/>
            <person name="Hug L.A."/>
            <person name="Sharon I."/>
            <person name="Castelle C.J."/>
            <person name="Probst A.J."/>
            <person name="Thomas B.C."/>
            <person name="Singh A."/>
            <person name="Wilkins M.J."/>
            <person name="Karaoz U."/>
            <person name="Brodie E.L."/>
            <person name="Williams K.H."/>
            <person name="Hubbard S.S."/>
            <person name="Banfield J.F."/>
        </authorList>
    </citation>
    <scope>NUCLEOTIDE SEQUENCE [LARGE SCALE GENOMIC DNA]</scope>
</reference>
<feature type="transmembrane region" description="Helical" evidence="1">
    <location>
        <begin position="6"/>
        <end position="26"/>
    </location>
</feature>
<dbReference type="Proteomes" id="UP000178681">
    <property type="component" value="Unassembled WGS sequence"/>
</dbReference>
<proteinExistence type="predicted"/>
<feature type="transmembrane region" description="Helical" evidence="1">
    <location>
        <begin position="47"/>
        <end position="78"/>
    </location>
</feature>
<feature type="transmembrane region" description="Helical" evidence="1">
    <location>
        <begin position="139"/>
        <end position="158"/>
    </location>
</feature>
<evidence type="ECO:0000256" key="1">
    <source>
        <dbReference type="SAM" id="Phobius"/>
    </source>
</evidence>
<protein>
    <submittedName>
        <fullName evidence="2">Uncharacterized protein</fullName>
    </submittedName>
</protein>
<comment type="caution">
    <text evidence="2">The sequence shown here is derived from an EMBL/GenBank/DDBJ whole genome shotgun (WGS) entry which is preliminary data.</text>
</comment>
<dbReference type="EMBL" id="MFJG01000026">
    <property type="protein sequence ID" value="OGG05878.1"/>
    <property type="molecule type" value="Genomic_DNA"/>
</dbReference>
<feature type="transmembrane region" description="Helical" evidence="1">
    <location>
        <begin position="98"/>
        <end position="127"/>
    </location>
</feature>
<evidence type="ECO:0000313" key="2">
    <source>
        <dbReference type="EMBL" id="OGG05878.1"/>
    </source>
</evidence>
<name>A0A1F5Z099_9BACT</name>
<dbReference type="STRING" id="1798377.A2872_02665"/>
<keyword evidence="1" id="KW-0472">Membrane</keyword>
<keyword evidence="1" id="KW-1133">Transmembrane helix</keyword>
<sequence length="160" mass="18079">MLAVIFEILAVIFGTIALFTANKLTPQINFIKAMVSHYYEIDNCKKIFSILMSLCYVFNTIALFYYIGPMGLVFIFSLLSVVTNPYSKLHLVSSFLPFLLYGLASVIYRPLLLINYLPILGLIYALYTYKKYRTNSVGLIMIVYSAAALMLINILVVGKT</sequence>
<keyword evidence="1" id="KW-0812">Transmembrane</keyword>